<keyword evidence="4" id="KW-1185">Reference proteome</keyword>
<gene>
    <name evidence="3" type="ORF">PAT3040_04171</name>
</gene>
<dbReference type="Proteomes" id="UP000245202">
    <property type="component" value="Unassembled WGS sequence"/>
</dbReference>
<evidence type="ECO:0000313" key="3">
    <source>
        <dbReference type="EMBL" id="GBG09521.1"/>
    </source>
</evidence>
<feature type="signal peptide" evidence="2">
    <location>
        <begin position="1"/>
        <end position="25"/>
    </location>
</feature>
<organism evidence="3 4">
    <name type="scientific">Paenibacillus agaridevorans</name>
    <dbReference type="NCBI Taxonomy" id="171404"/>
    <lineage>
        <taxon>Bacteria</taxon>
        <taxon>Bacillati</taxon>
        <taxon>Bacillota</taxon>
        <taxon>Bacilli</taxon>
        <taxon>Bacillales</taxon>
        <taxon>Paenibacillaceae</taxon>
        <taxon>Paenibacillus</taxon>
    </lineage>
</organism>
<sequence>MKKLSYFIAGTLVGAAVMTASSALASEIKQLVGTKVGSVWELHVNGEVVGEVPIISGSSYAPVRQIAEIAGMGVDFTQGKVFLETKEDGEEMSEPTRVDVIESRLRYLDAIITGEKNAIFGYETLIKQESSPKNEVVAIYREKIAVIEARIAEYETEIVDLEAELAEIEKNPLYTQSGTSGNNPLHE</sequence>
<dbReference type="AlphaFoldDB" id="A0A2R5F1A7"/>
<keyword evidence="1" id="KW-0175">Coiled coil</keyword>
<proteinExistence type="predicted"/>
<evidence type="ECO:0000256" key="2">
    <source>
        <dbReference type="SAM" id="SignalP"/>
    </source>
</evidence>
<reference evidence="3 4" key="1">
    <citation type="submission" date="2017-08" db="EMBL/GenBank/DDBJ databases">
        <title>Substantial Increase in Enzyme Production by Combined Drug-Resistance Mutations in Paenibacillus agaridevorans.</title>
        <authorList>
            <person name="Tanaka Y."/>
            <person name="Funane K."/>
            <person name="Hosaka T."/>
            <person name="Shiwa Y."/>
            <person name="Fujita N."/>
            <person name="Miyazaki T."/>
            <person name="Yoshikawa H."/>
            <person name="Murakami K."/>
            <person name="Kasahara K."/>
            <person name="Inaoka T."/>
            <person name="Hiraga Y."/>
            <person name="Ochi K."/>
        </authorList>
    </citation>
    <scope>NUCLEOTIDE SEQUENCE [LARGE SCALE GENOMIC DNA]</scope>
    <source>
        <strain evidence="3 4">T-3040</strain>
    </source>
</reference>
<feature type="chain" id="PRO_5015361094" description="Copper amine oxidase-like N-terminal domain-containing protein" evidence="2">
    <location>
        <begin position="26"/>
        <end position="187"/>
    </location>
</feature>
<feature type="coiled-coil region" evidence="1">
    <location>
        <begin position="137"/>
        <end position="171"/>
    </location>
</feature>
<evidence type="ECO:0000256" key="1">
    <source>
        <dbReference type="SAM" id="Coils"/>
    </source>
</evidence>
<dbReference type="EMBL" id="BDQX01000231">
    <property type="protein sequence ID" value="GBG09521.1"/>
    <property type="molecule type" value="Genomic_DNA"/>
</dbReference>
<protein>
    <recommendedName>
        <fullName evidence="5">Copper amine oxidase-like N-terminal domain-containing protein</fullName>
    </recommendedName>
</protein>
<keyword evidence="2" id="KW-0732">Signal</keyword>
<name>A0A2R5F1A7_9BACL</name>
<accession>A0A2R5F1A7</accession>
<evidence type="ECO:0008006" key="5">
    <source>
        <dbReference type="Google" id="ProtNLM"/>
    </source>
</evidence>
<dbReference type="RefSeq" id="WP_108994251.1">
    <property type="nucleotide sequence ID" value="NZ_BDQX01000231.1"/>
</dbReference>
<evidence type="ECO:0000313" key="4">
    <source>
        <dbReference type="Proteomes" id="UP000245202"/>
    </source>
</evidence>
<comment type="caution">
    <text evidence="3">The sequence shown here is derived from an EMBL/GenBank/DDBJ whole genome shotgun (WGS) entry which is preliminary data.</text>
</comment>